<organism evidence="1 2">
    <name type="scientific">Paramecium primaurelia</name>
    <dbReference type="NCBI Taxonomy" id="5886"/>
    <lineage>
        <taxon>Eukaryota</taxon>
        <taxon>Sar</taxon>
        <taxon>Alveolata</taxon>
        <taxon>Ciliophora</taxon>
        <taxon>Intramacronucleata</taxon>
        <taxon>Oligohymenophorea</taxon>
        <taxon>Peniculida</taxon>
        <taxon>Parameciidae</taxon>
        <taxon>Paramecium</taxon>
    </lineage>
</organism>
<proteinExistence type="predicted"/>
<dbReference type="PANTHER" id="PTHR33706">
    <property type="entry name" value="MORN VARIANT REPEAT PROTEIN"/>
    <property type="match status" value="1"/>
</dbReference>
<dbReference type="EMBL" id="CAJJDM010000158">
    <property type="protein sequence ID" value="CAD8112979.1"/>
    <property type="molecule type" value="Genomic_DNA"/>
</dbReference>
<sequence>MSLQDKQTFKQILAEYMGKQYYTSFILQSDIGRNVFVKNGEIIRIEHYNLPYYLKPYQKHLQQIQHLKWRKNESENLENEVFWSVIWNGYKLYAGGASNINGAKVGKWIELFEHFLEKSQIFYIGNYQDGIKTGKWISQFQDTSIGGGFYKENGQKDGRWTEIENYFREYIQIFISCYLITYGGVYDNGTKVGIWSLNCNHNHIGGGQYDINGLKTGKWRELYEYLLENHEIFIEGEYQNGIRGGFFKIILNNDIIGGGEYNQNGLKIGYWIELAQCFNMQQLLILIYL</sequence>
<evidence type="ECO:0000313" key="1">
    <source>
        <dbReference type="EMBL" id="CAD8112979.1"/>
    </source>
</evidence>
<protein>
    <submittedName>
        <fullName evidence="1">Uncharacterized protein</fullName>
    </submittedName>
</protein>
<dbReference type="PANTHER" id="PTHR33706:SF1">
    <property type="entry name" value="TPR REPEAT PROTEIN"/>
    <property type="match status" value="1"/>
</dbReference>
<gene>
    <name evidence="1" type="ORF">PPRIM_AZ9-3.1.T1530103</name>
</gene>
<reference evidence="1" key="1">
    <citation type="submission" date="2021-01" db="EMBL/GenBank/DDBJ databases">
        <authorList>
            <consortium name="Genoscope - CEA"/>
            <person name="William W."/>
        </authorList>
    </citation>
    <scope>NUCLEOTIDE SEQUENCE</scope>
</reference>
<evidence type="ECO:0000313" key="2">
    <source>
        <dbReference type="Proteomes" id="UP000688137"/>
    </source>
</evidence>
<accession>A0A8S1QB60</accession>
<keyword evidence="2" id="KW-1185">Reference proteome</keyword>
<dbReference type="AlphaFoldDB" id="A0A8S1QB60"/>
<dbReference type="Proteomes" id="UP000688137">
    <property type="component" value="Unassembled WGS sequence"/>
</dbReference>
<comment type="caution">
    <text evidence="1">The sequence shown here is derived from an EMBL/GenBank/DDBJ whole genome shotgun (WGS) entry which is preliminary data.</text>
</comment>
<name>A0A8S1QB60_PARPR</name>